<accession>A0A1X0R609</accession>
<feature type="region of interest" description="Disordered" evidence="5">
    <location>
        <begin position="223"/>
        <end position="257"/>
    </location>
</feature>
<keyword evidence="4" id="KW-0539">Nucleus</keyword>
<keyword evidence="1" id="KW-0805">Transcription regulation</keyword>
<dbReference type="PROSITE" id="PS50048">
    <property type="entry name" value="ZN2_CY6_FUNGAL_2"/>
    <property type="match status" value="1"/>
</dbReference>
<evidence type="ECO:0000313" key="7">
    <source>
        <dbReference type="EMBL" id="ORE07470.1"/>
    </source>
</evidence>
<dbReference type="InterPro" id="IPR036864">
    <property type="entry name" value="Zn2-C6_fun-type_DNA-bd_sf"/>
</dbReference>
<dbReference type="GO" id="GO:0005634">
    <property type="term" value="C:nucleus"/>
    <property type="evidence" value="ECO:0007669"/>
    <property type="project" value="TreeGrafter"/>
</dbReference>
<dbReference type="InterPro" id="IPR051127">
    <property type="entry name" value="Fungal_SecMet_Regulators"/>
</dbReference>
<feature type="non-terminal residue" evidence="7">
    <location>
        <position position="257"/>
    </location>
</feature>
<name>A0A1X0R609_RHIZD</name>
<dbReference type="SMART" id="SM00066">
    <property type="entry name" value="GAL4"/>
    <property type="match status" value="1"/>
</dbReference>
<evidence type="ECO:0000256" key="5">
    <source>
        <dbReference type="SAM" id="MobiDB-lite"/>
    </source>
</evidence>
<protein>
    <recommendedName>
        <fullName evidence="6">Zn(2)-C6 fungal-type domain-containing protein</fullName>
    </recommendedName>
</protein>
<dbReference type="OrthoDB" id="3362851at2759"/>
<dbReference type="Pfam" id="PF00172">
    <property type="entry name" value="Zn_clus"/>
    <property type="match status" value="1"/>
</dbReference>
<evidence type="ECO:0000259" key="6">
    <source>
        <dbReference type="PROSITE" id="PS50048"/>
    </source>
</evidence>
<feature type="domain" description="Zn(2)-C6 fungal-type" evidence="6">
    <location>
        <begin position="20"/>
        <end position="49"/>
    </location>
</feature>
<dbReference type="GO" id="GO:0000435">
    <property type="term" value="P:positive regulation of transcription from RNA polymerase II promoter by galactose"/>
    <property type="evidence" value="ECO:0007669"/>
    <property type="project" value="TreeGrafter"/>
</dbReference>
<evidence type="ECO:0000256" key="4">
    <source>
        <dbReference type="ARBA" id="ARBA00023242"/>
    </source>
</evidence>
<dbReference type="Gene3D" id="4.10.240.10">
    <property type="entry name" value="Zn(2)-C6 fungal-type DNA-binding domain"/>
    <property type="match status" value="1"/>
</dbReference>
<dbReference type="GO" id="GO:0000981">
    <property type="term" value="F:DNA-binding transcription factor activity, RNA polymerase II-specific"/>
    <property type="evidence" value="ECO:0007669"/>
    <property type="project" value="InterPro"/>
</dbReference>
<proteinExistence type="predicted"/>
<dbReference type="EMBL" id="KV921903">
    <property type="protein sequence ID" value="ORE07470.1"/>
    <property type="molecule type" value="Genomic_DNA"/>
</dbReference>
<evidence type="ECO:0000256" key="1">
    <source>
        <dbReference type="ARBA" id="ARBA00023015"/>
    </source>
</evidence>
<dbReference type="CDD" id="cd00067">
    <property type="entry name" value="GAL4"/>
    <property type="match status" value="1"/>
</dbReference>
<dbReference type="AlphaFoldDB" id="A0A1X0R609"/>
<feature type="compositionally biased region" description="Polar residues" evidence="5">
    <location>
        <begin position="223"/>
        <end position="234"/>
    </location>
</feature>
<dbReference type="GO" id="GO:0000978">
    <property type="term" value="F:RNA polymerase II cis-regulatory region sequence-specific DNA binding"/>
    <property type="evidence" value="ECO:0007669"/>
    <property type="project" value="TreeGrafter"/>
</dbReference>
<sequence length="257" mass="29067">MNKQVETDKIRRKRLKVISACGECRRKKTKCNGEYPCSGCLKARVECKYVTNQKPGAPTSIIRERLNNNVHLITQPIRKKSLNSPPMVEPLATPTQQQQQNNTTHHIQSIEERLSAIENILRTLLGSGRHKHLLQNLDHNNVPLPPPQPSPRYPSLYPNPPMLDQQQYSDALSCRDIYHPPVHVSYIQNGSLSREKRKRDDQDIVVKEERDALGPQLAPIKTIATTPGTPTIRNLLNDDPPSAFHRLSPTSSFSDTT</sequence>
<feature type="compositionally biased region" description="Polar residues" evidence="5">
    <location>
        <begin position="248"/>
        <end position="257"/>
    </location>
</feature>
<gene>
    <name evidence="7" type="ORF">BCV72DRAFT_194476</name>
</gene>
<keyword evidence="2" id="KW-0238">DNA-binding</keyword>
<dbReference type="Proteomes" id="UP000242414">
    <property type="component" value="Unassembled WGS sequence"/>
</dbReference>
<dbReference type="VEuPathDB" id="FungiDB:BCV72DRAFT_194476"/>
<dbReference type="SUPFAM" id="SSF57701">
    <property type="entry name" value="Zn2/Cys6 DNA-binding domain"/>
    <property type="match status" value="1"/>
</dbReference>
<dbReference type="PANTHER" id="PTHR47424:SF3">
    <property type="entry name" value="REGULATORY PROTEIN GAL4"/>
    <property type="match status" value="1"/>
</dbReference>
<evidence type="ECO:0000256" key="2">
    <source>
        <dbReference type="ARBA" id="ARBA00023125"/>
    </source>
</evidence>
<keyword evidence="3" id="KW-0804">Transcription</keyword>
<organism evidence="7">
    <name type="scientific">Rhizopus microsporus var. microsporus</name>
    <dbReference type="NCBI Taxonomy" id="86635"/>
    <lineage>
        <taxon>Eukaryota</taxon>
        <taxon>Fungi</taxon>
        <taxon>Fungi incertae sedis</taxon>
        <taxon>Mucoromycota</taxon>
        <taxon>Mucoromycotina</taxon>
        <taxon>Mucoromycetes</taxon>
        <taxon>Mucorales</taxon>
        <taxon>Mucorineae</taxon>
        <taxon>Rhizopodaceae</taxon>
        <taxon>Rhizopus</taxon>
    </lineage>
</organism>
<dbReference type="PROSITE" id="PS00463">
    <property type="entry name" value="ZN2_CY6_FUNGAL_1"/>
    <property type="match status" value="1"/>
</dbReference>
<evidence type="ECO:0000256" key="3">
    <source>
        <dbReference type="ARBA" id="ARBA00023163"/>
    </source>
</evidence>
<dbReference type="PANTHER" id="PTHR47424">
    <property type="entry name" value="REGULATORY PROTEIN GAL4"/>
    <property type="match status" value="1"/>
</dbReference>
<reference evidence="7" key="1">
    <citation type="journal article" date="2016" name="Proc. Natl. Acad. Sci. U.S.A.">
        <title>Lipid metabolic changes in an early divergent fungus govern the establishment of a mutualistic symbiosis with endobacteria.</title>
        <authorList>
            <person name="Lastovetsky O.A."/>
            <person name="Gaspar M.L."/>
            <person name="Mondo S.J."/>
            <person name="LaButti K.M."/>
            <person name="Sandor L."/>
            <person name="Grigoriev I.V."/>
            <person name="Henry S.A."/>
            <person name="Pawlowska T.E."/>
        </authorList>
    </citation>
    <scope>NUCLEOTIDE SEQUENCE [LARGE SCALE GENOMIC DNA]</scope>
    <source>
        <strain evidence="7">ATCC 52814</strain>
    </source>
</reference>
<dbReference type="GO" id="GO:0008270">
    <property type="term" value="F:zinc ion binding"/>
    <property type="evidence" value="ECO:0007669"/>
    <property type="project" value="InterPro"/>
</dbReference>
<dbReference type="InterPro" id="IPR001138">
    <property type="entry name" value="Zn2Cys6_DnaBD"/>
</dbReference>